<protein>
    <submittedName>
        <fullName evidence="1">Uncharacterized protein</fullName>
    </submittedName>
</protein>
<dbReference type="EMBL" id="KI913974">
    <property type="protein sequence ID" value="ETV97007.1"/>
    <property type="molecule type" value="Genomic_DNA"/>
</dbReference>
<dbReference type="EMBL" id="KI913974">
    <property type="protein sequence ID" value="ETV97006.1"/>
    <property type="molecule type" value="Genomic_DNA"/>
</dbReference>
<dbReference type="VEuPathDB" id="FungiDB:H310_09848"/>
<accession>A0A024TS85</accession>
<sequence length="138" mass="15715">MAQSIMRLEVSRWRCRNRSGRGHATRRSRWQLLRGLGELILSSRVSLLRNFGKRRGTTRLGHFPRVCCGGQRKVAYSDGMSAQLEYLQLHDTYVAREKCPCQVSLTHVPRENVSTPKAHCPRNGLSLPQGRTLWSALS</sequence>
<proteinExistence type="predicted"/>
<dbReference type="RefSeq" id="XP_008874249.1">
    <property type="nucleotide sequence ID" value="XM_008876027.1"/>
</dbReference>
<evidence type="ECO:0000313" key="1">
    <source>
        <dbReference type="EMBL" id="ETV97005.1"/>
    </source>
</evidence>
<gene>
    <name evidence="1" type="ORF">H310_09848</name>
</gene>
<organism evidence="1">
    <name type="scientific">Aphanomyces invadans</name>
    <dbReference type="NCBI Taxonomy" id="157072"/>
    <lineage>
        <taxon>Eukaryota</taxon>
        <taxon>Sar</taxon>
        <taxon>Stramenopiles</taxon>
        <taxon>Oomycota</taxon>
        <taxon>Saprolegniomycetes</taxon>
        <taxon>Saprolegniales</taxon>
        <taxon>Verrucalvaceae</taxon>
        <taxon>Aphanomyces</taxon>
    </lineage>
</organism>
<dbReference type="EMBL" id="KI913974">
    <property type="protein sequence ID" value="ETV97005.1"/>
    <property type="molecule type" value="Genomic_DNA"/>
</dbReference>
<dbReference type="GeneID" id="20086898"/>
<dbReference type="RefSeq" id="XP_008874252.1">
    <property type="nucleotide sequence ID" value="XM_008876030.1"/>
</dbReference>
<reference evidence="1" key="1">
    <citation type="submission" date="2013-12" db="EMBL/GenBank/DDBJ databases">
        <title>The Genome Sequence of Aphanomyces invadans NJM9701.</title>
        <authorList>
            <consortium name="The Broad Institute Genomics Platform"/>
            <person name="Russ C."/>
            <person name="Tyler B."/>
            <person name="van West P."/>
            <person name="Dieguez-Uribeondo J."/>
            <person name="Young S.K."/>
            <person name="Zeng Q."/>
            <person name="Gargeya S."/>
            <person name="Fitzgerald M."/>
            <person name="Abouelleil A."/>
            <person name="Alvarado L."/>
            <person name="Chapman S.B."/>
            <person name="Gainer-Dewar J."/>
            <person name="Goldberg J."/>
            <person name="Griggs A."/>
            <person name="Gujja S."/>
            <person name="Hansen M."/>
            <person name="Howarth C."/>
            <person name="Imamovic A."/>
            <person name="Ireland A."/>
            <person name="Larimer J."/>
            <person name="McCowan C."/>
            <person name="Murphy C."/>
            <person name="Pearson M."/>
            <person name="Poon T.W."/>
            <person name="Priest M."/>
            <person name="Roberts A."/>
            <person name="Saif S."/>
            <person name="Shea T."/>
            <person name="Sykes S."/>
            <person name="Wortman J."/>
            <person name="Nusbaum C."/>
            <person name="Birren B."/>
        </authorList>
    </citation>
    <scope>NUCLEOTIDE SEQUENCE [LARGE SCALE GENOMIC DNA]</scope>
    <source>
        <strain evidence="1">NJM9701</strain>
    </source>
</reference>
<dbReference type="AlphaFoldDB" id="A0A024TS85"/>
<dbReference type="RefSeq" id="XP_008874253.1">
    <property type="nucleotide sequence ID" value="XM_008876031.1"/>
</dbReference>
<name>A0A024TS85_9STRA</name>